<dbReference type="EMBL" id="CM037624">
    <property type="protein sequence ID" value="KAH8010525.1"/>
    <property type="molecule type" value="Genomic_DNA"/>
</dbReference>
<evidence type="ECO:0000313" key="1">
    <source>
        <dbReference type="EMBL" id="KAH8010525.1"/>
    </source>
</evidence>
<comment type="caution">
    <text evidence="1">The sequence shown here is derived from an EMBL/GenBank/DDBJ whole genome shotgun (WGS) entry which is preliminary data.</text>
</comment>
<dbReference type="Proteomes" id="UP000827872">
    <property type="component" value="Linkage Group LG11"/>
</dbReference>
<organism evidence="1 2">
    <name type="scientific">Sphaerodactylus townsendi</name>
    <dbReference type="NCBI Taxonomy" id="933632"/>
    <lineage>
        <taxon>Eukaryota</taxon>
        <taxon>Metazoa</taxon>
        <taxon>Chordata</taxon>
        <taxon>Craniata</taxon>
        <taxon>Vertebrata</taxon>
        <taxon>Euteleostomi</taxon>
        <taxon>Lepidosauria</taxon>
        <taxon>Squamata</taxon>
        <taxon>Bifurcata</taxon>
        <taxon>Gekkota</taxon>
        <taxon>Sphaerodactylidae</taxon>
        <taxon>Sphaerodactylus</taxon>
    </lineage>
</organism>
<evidence type="ECO:0000313" key="2">
    <source>
        <dbReference type="Proteomes" id="UP000827872"/>
    </source>
</evidence>
<accession>A0ACB8FTS9</accession>
<name>A0ACB8FTS9_9SAUR</name>
<reference evidence="1" key="1">
    <citation type="submission" date="2021-08" db="EMBL/GenBank/DDBJ databases">
        <title>The first chromosome-level gecko genome reveals the dynamic sex chromosomes of Neotropical dwarf geckos (Sphaerodactylidae: Sphaerodactylus).</title>
        <authorList>
            <person name="Pinto B.J."/>
            <person name="Keating S.E."/>
            <person name="Gamble T."/>
        </authorList>
    </citation>
    <scope>NUCLEOTIDE SEQUENCE</scope>
    <source>
        <strain evidence="1">TG3544</strain>
    </source>
</reference>
<keyword evidence="2" id="KW-1185">Reference proteome</keyword>
<proteinExistence type="predicted"/>
<sequence>MQNIIPAIRRLIKMPFSPRPLPDTQGDSGSTRVGESLPELESSRFSAQKLTRVSGAKLRGRDHLPALRSDWDESPFLRMPKASHRCHESPVLRMGKILSCDWLAGRVEAHRRSPRLGRLPALSATRSLPRRLDWTPPGSRSSAVKFNGERGVSRVRHKSNAMSVRRTRIGPKLI</sequence>
<protein>
    <submittedName>
        <fullName evidence="1">Uncharacterized protein</fullName>
    </submittedName>
</protein>
<gene>
    <name evidence="1" type="ORF">K3G42_007070</name>
</gene>